<evidence type="ECO:0000259" key="2">
    <source>
        <dbReference type="SMART" id="SM00899"/>
    </source>
</evidence>
<dbReference type="EMBL" id="AP021861">
    <property type="protein sequence ID" value="BBO32663.1"/>
    <property type="molecule type" value="Genomic_DNA"/>
</dbReference>
<evidence type="ECO:0000256" key="1">
    <source>
        <dbReference type="ARBA" id="ARBA00023004"/>
    </source>
</evidence>
<sequence>MSTVEAAPTTPVHRHPQPRVETVLLSALTAGAHARVVEVVAANDDIRRLQALGVCVGRRLQLLKAGDPMVITVVGARVGLSARLAAEVRVEPLDASLPFAPLANAS</sequence>
<keyword evidence="1" id="KW-0408">Iron</keyword>
<evidence type="ECO:0000313" key="3">
    <source>
        <dbReference type="EMBL" id="BBO32663.1"/>
    </source>
</evidence>
<dbReference type="InterPro" id="IPR038157">
    <property type="entry name" value="FeoA_core_dom"/>
</dbReference>
<feature type="domain" description="Ferrous iron transporter FeoA-like" evidence="2">
    <location>
        <begin position="23"/>
        <end position="92"/>
    </location>
</feature>
<dbReference type="AlphaFoldDB" id="A0A5K7XEK7"/>
<dbReference type="InterPro" id="IPR007167">
    <property type="entry name" value="Fe-transptr_FeoA-like"/>
</dbReference>
<name>A0A5K7XEK7_9BACT</name>
<dbReference type="SMART" id="SM00899">
    <property type="entry name" value="FeoA"/>
    <property type="match status" value="1"/>
</dbReference>
<accession>A0A5K7XEK7</accession>
<evidence type="ECO:0000313" key="4">
    <source>
        <dbReference type="Proteomes" id="UP000326837"/>
    </source>
</evidence>
<keyword evidence="4" id="KW-1185">Reference proteome</keyword>
<dbReference type="Pfam" id="PF04023">
    <property type="entry name" value="FeoA"/>
    <property type="match status" value="1"/>
</dbReference>
<gene>
    <name evidence="3" type="ORF">PLANPX_2275</name>
</gene>
<dbReference type="Proteomes" id="UP000326837">
    <property type="component" value="Chromosome"/>
</dbReference>
<dbReference type="RefSeq" id="WP_152098590.1">
    <property type="nucleotide sequence ID" value="NZ_AP021861.1"/>
</dbReference>
<dbReference type="InterPro" id="IPR008988">
    <property type="entry name" value="Transcriptional_repressor_C"/>
</dbReference>
<dbReference type="GO" id="GO:0046914">
    <property type="term" value="F:transition metal ion binding"/>
    <property type="evidence" value="ECO:0007669"/>
    <property type="project" value="InterPro"/>
</dbReference>
<protein>
    <recommendedName>
        <fullName evidence="2">Ferrous iron transporter FeoA-like domain-containing protein</fullName>
    </recommendedName>
</protein>
<organism evidence="3 4">
    <name type="scientific">Lacipirellula parvula</name>
    <dbReference type="NCBI Taxonomy" id="2650471"/>
    <lineage>
        <taxon>Bacteria</taxon>
        <taxon>Pseudomonadati</taxon>
        <taxon>Planctomycetota</taxon>
        <taxon>Planctomycetia</taxon>
        <taxon>Pirellulales</taxon>
        <taxon>Lacipirellulaceae</taxon>
        <taxon>Lacipirellula</taxon>
    </lineage>
</organism>
<dbReference type="Gene3D" id="2.30.30.90">
    <property type="match status" value="1"/>
</dbReference>
<reference evidence="4" key="1">
    <citation type="submission" date="2019-10" db="EMBL/GenBank/DDBJ databases">
        <title>Lacipirellula parvula gen. nov., sp. nov., representing a lineage of planctomycetes widespread in freshwater anoxic habitats, and description of the family Lacipirellulaceae.</title>
        <authorList>
            <person name="Dedysh S.N."/>
            <person name="Kulichevskaya I.S."/>
            <person name="Beletsky A.V."/>
            <person name="Rakitin A.L."/>
            <person name="Mardanov A.V."/>
            <person name="Ivanova A.A."/>
            <person name="Saltykova V.X."/>
            <person name="Rijpstra W.I.C."/>
            <person name="Sinninghe Damste J.S."/>
            <person name="Ravin N.V."/>
        </authorList>
    </citation>
    <scope>NUCLEOTIDE SEQUENCE [LARGE SCALE GENOMIC DNA]</scope>
    <source>
        <strain evidence="4">PX69</strain>
    </source>
</reference>
<proteinExistence type="predicted"/>
<dbReference type="SUPFAM" id="SSF50037">
    <property type="entry name" value="C-terminal domain of transcriptional repressors"/>
    <property type="match status" value="1"/>
</dbReference>
<dbReference type="KEGG" id="lpav:PLANPX_2275"/>